<accession>A0A8I0TR60</accession>
<gene>
    <name evidence="2" type="ORF">H4687_002745</name>
</gene>
<evidence type="ECO:0000313" key="2">
    <source>
        <dbReference type="EMBL" id="MBE1596616.1"/>
    </source>
</evidence>
<keyword evidence="3" id="KW-1185">Reference proteome</keyword>
<dbReference type="GeneID" id="86827336"/>
<dbReference type="EMBL" id="JADBGF010000001">
    <property type="protein sequence ID" value="MBE1596616.1"/>
    <property type="molecule type" value="Genomic_DNA"/>
</dbReference>
<dbReference type="OrthoDB" id="3540336at2"/>
<evidence type="ECO:0000313" key="3">
    <source>
        <dbReference type="Proteomes" id="UP000629287"/>
    </source>
</evidence>
<protein>
    <submittedName>
        <fullName evidence="2">Uncharacterized protein</fullName>
    </submittedName>
</protein>
<dbReference type="RefSeq" id="WP_159026099.1">
    <property type="nucleotide sequence ID" value="NZ_JADBGF010000001.1"/>
</dbReference>
<sequence>MEPGTFDAAALLKSVLAVVEPTMQEGLRTITESALRPGEDGDNSKDGRTQVIRAASRQVAEALRTAVVEGMRTRQLHLAQLAVIDRAASQAGSLSELRNRIDAEISKAGLRRISDTDDLAAFNLADDGGSDTAVAGSTPQYELLSPAYSDSESGRIVERGWVRTLPAQGLSWDGVKVHDRRRHAHTAIPHGVSAVPAEADDGTETDAIGGSAASDPSVRDVSSPGSDAPAAPEVPTVTNASHVTVAVQAEEELSASQENVDEPQEISPQVAEEPSAAGTQSHGGFTKMMLAKVAYRGYKPVGRKQ</sequence>
<feature type="region of interest" description="Disordered" evidence="1">
    <location>
        <begin position="252"/>
        <end position="285"/>
    </location>
</feature>
<reference evidence="2 3" key="1">
    <citation type="submission" date="2020-10" db="EMBL/GenBank/DDBJ databases">
        <title>Sequencing the genomes of 1000 actinobacteria strains.</title>
        <authorList>
            <person name="Klenk H.-P."/>
        </authorList>
    </citation>
    <scope>NUCLEOTIDE SEQUENCE [LARGE SCALE GENOMIC DNA]</scope>
    <source>
        <strain evidence="2 3">DSM 41803</strain>
    </source>
</reference>
<name>A0A8I0TR60_9ACTN</name>
<evidence type="ECO:0000256" key="1">
    <source>
        <dbReference type="SAM" id="MobiDB-lite"/>
    </source>
</evidence>
<feature type="compositionally biased region" description="Acidic residues" evidence="1">
    <location>
        <begin position="252"/>
        <end position="264"/>
    </location>
</feature>
<comment type="caution">
    <text evidence="2">The sequence shown here is derived from an EMBL/GenBank/DDBJ whole genome shotgun (WGS) entry which is preliminary data.</text>
</comment>
<dbReference type="Proteomes" id="UP000629287">
    <property type="component" value="Unassembled WGS sequence"/>
</dbReference>
<feature type="region of interest" description="Disordered" evidence="1">
    <location>
        <begin position="186"/>
        <end position="237"/>
    </location>
</feature>
<proteinExistence type="predicted"/>
<organism evidence="2 3">
    <name type="scientific">Streptomyces stelliscabiei</name>
    <dbReference type="NCBI Taxonomy" id="146820"/>
    <lineage>
        <taxon>Bacteria</taxon>
        <taxon>Bacillati</taxon>
        <taxon>Actinomycetota</taxon>
        <taxon>Actinomycetes</taxon>
        <taxon>Kitasatosporales</taxon>
        <taxon>Streptomycetaceae</taxon>
        <taxon>Streptomyces</taxon>
    </lineage>
</organism>
<dbReference type="AlphaFoldDB" id="A0A8I0TR60"/>